<dbReference type="InterPro" id="IPR032675">
    <property type="entry name" value="LRR_dom_sf"/>
</dbReference>
<dbReference type="RefSeq" id="XP_017769807.1">
    <property type="nucleotide sequence ID" value="XM_017914318.1"/>
</dbReference>
<evidence type="ECO:0000259" key="3">
    <source>
        <dbReference type="PROSITE" id="PS50106"/>
    </source>
</evidence>
<dbReference type="PROSITE" id="PS50106">
    <property type="entry name" value="PDZ"/>
    <property type="match status" value="1"/>
</dbReference>
<dbReference type="GeneID" id="108557687"/>
<dbReference type="SMART" id="SM00364">
    <property type="entry name" value="LRR_BAC"/>
    <property type="match status" value="8"/>
</dbReference>
<evidence type="ECO:0000313" key="5">
    <source>
        <dbReference type="RefSeq" id="XP_017769807.1"/>
    </source>
</evidence>
<dbReference type="Pfam" id="PF13855">
    <property type="entry name" value="LRR_8"/>
    <property type="match status" value="3"/>
</dbReference>
<dbReference type="Proteomes" id="UP000695000">
    <property type="component" value="Unplaced"/>
</dbReference>
<organism evidence="4 5">
    <name type="scientific">Nicrophorus vespilloides</name>
    <name type="common">Boreal carrion beetle</name>
    <dbReference type="NCBI Taxonomy" id="110193"/>
    <lineage>
        <taxon>Eukaryota</taxon>
        <taxon>Metazoa</taxon>
        <taxon>Ecdysozoa</taxon>
        <taxon>Arthropoda</taxon>
        <taxon>Hexapoda</taxon>
        <taxon>Insecta</taxon>
        <taxon>Pterygota</taxon>
        <taxon>Neoptera</taxon>
        <taxon>Endopterygota</taxon>
        <taxon>Coleoptera</taxon>
        <taxon>Polyphaga</taxon>
        <taxon>Staphyliniformia</taxon>
        <taxon>Silphidae</taxon>
        <taxon>Nicrophorinae</taxon>
        <taxon>Nicrophorus</taxon>
    </lineage>
</organism>
<dbReference type="InterPro" id="IPR001611">
    <property type="entry name" value="Leu-rich_rpt"/>
</dbReference>
<dbReference type="Gene3D" id="3.80.10.10">
    <property type="entry name" value="Ribonuclease Inhibitor"/>
    <property type="match status" value="4"/>
</dbReference>
<dbReference type="InterPro" id="IPR036034">
    <property type="entry name" value="PDZ_sf"/>
</dbReference>
<accession>A0ABM1M5F7</accession>
<protein>
    <submittedName>
        <fullName evidence="5">Leucine-rich repeat-containing protein 1 isoform X1</fullName>
    </submittedName>
</protein>
<gene>
    <name evidence="5" type="primary">LOC108557687</name>
</gene>
<dbReference type="SUPFAM" id="SSF50156">
    <property type="entry name" value="PDZ domain-like"/>
    <property type="match status" value="1"/>
</dbReference>
<dbReference type="SMART" id="SM00369">
    <property type="entry name" value="LRR_TYP"/>
    <property type="match status" value="15"/>
</dbReference>
<evidence type="ECO:0000313" key="4">
    <source>
        <dbReference type="Proteomes" id="UP000695000"/>
    </source>
</evidence>
<dbReference type="InterPro" id="IPR050614">
    <property type="entry name" value="Synaptic_Scaffolding_LAP-MAGUK"/>
</dbReference>
<dbReference type="SUPFAM" id="SSF52058">
    <property type="entry name" value="L domain-like"/>
    <property type="match status" value="2"/>
</dbReference>
<dbReference type="InterPro" id="IPR001478">
    <property type="entry name" value="PDZ"/>
</dbReference>
<reference evidence="5" key="1">
    <citation type="submission" date="2025-08" db="UniProtKB">
        <authorList>
            <consortium name="RefSeq"/>
        </authorList>
    </citation>
    <scope>IDENTIFICATION</scope>
    <source>
        <tissue evidence="5">Whole Larva</tissue>
    </source>
</reference>
<dbReference type="SMART" id="SM00365">
    <property type="entry name" value="LRR_SD22"/>
    <property type="match status" value="6"/>
</dbReference>
<feature type="domain" description="PDZ" evidence="3">
    <location>
        <begin position="699"/>
        <end position="763"/>
    </location>
</feature>
<evidence type="ECO:0000256" key="1">
    <source>
        <dbReference type="ARBA" id="ARBA00022614"/>
    </source>
</evidence>
<keyword evidence="2" id="KW-0677">Repeat</keyword>
<dbReference type="PANTHER" id="PTHR23119">
    <property type="entry name" value="DISCS LARGE"/>
    <property type="match status" value="1"/>
</dbReference>
<dbReference type="Gene3D" id="2.30.42.10">
    <property type="match status" value="1"/>
</dbReference>
<dbReference type="InterPro" id="IPR003591">
    <property type="entry name" value="Leu-rich_rpt_typical-subtyp"/>
</dbReference>
<keyword evidence="4" id="KW-1185">Reference proteome</keyword>
<dbReference type="PANTHER" id="PTHR23119:SF50">
    <property type="entry name" value="PDZ DOMAIN-CONTAINING PROTEIN"/>
    <property type="match status" value="1"/>
</dbReference>
<name>A0ABM1M5F7_NICVS</name>
<dbReference type="PROSITE" id="PS51450">
    <property type="entry name" value="LRR"/>
    <property type="match status" value="6"/>
</dbReference>
<keyword evidence="1" id="KW-0433">Leucine-rich repeat</keyword>
<evidence type="ECO:0000256" key="2">
    <source>
        <dbReference type="ARBA" id="ARBA00022737"/>
    </source>
</evidence>
<dbReference type="Pfam" id="PF00560">
    <property type="entry name" value="LRR_1"/>
    <property type="match status" value="2"/>
</dbReference>
<sequence length="787" mass="90166">MMNWLSCFACKQKTIENVKTLDFSRTSISEVPPEVFNFERTLENLYLDGNKIVELPRTLFQCEELRYLDISDNEIQLVPTLVSKLVNLQTLNISRNCLKHSNIPVNIHRCQKLTVLDMSSNTLDKLPEGLTSLVNLQELYLNDTYIEFLPANFGRLNNLKILELRDNNLSALPKSLRRLNALVRLDLSNNDFTDMPEVIASMVNLKELWLNGNCITSIILGIGNLLELQDFDASKNDIETVPSEIGRCTKLTSLILSHNLIKDFPPVLEGMKVLQTLKLDFNCLESLPYCIGDLESLEELDVQNNQISIIPNSFGFLRKLNYFIASHNFLTFLPSEIGSCVSLTILNLHNNMLKRLPDEIGHLQSLTSLGLIGNKLEFLPIPIANLPLLRALWLTQNQSHPLIPLQTEQLDHGQLVLTCFLLPQIHITNQDMHKVSPNEAVSLPKRHIAFSEPGLPREMLPKLNRAPTPYPKDFQRFQRSLNNQLRKNREGNAQPSLNLRMDPGQSLIKEAKVMKNEINGEFNDLKNYGTQTDFLPDAVPNYENDFYNVNKNAVIDPNMDYYSFNDKNSLEGSEQSKLSLELQEKCLMVTAKQPPPYHIAAAYSKNAKYFNKIEDIHPEYAEKRMEDSPIEKPKKFTQDLQKVSQNISIAQPVSMYTKGKSDVDNFFLRDLNKRYIDDDSYGPNENYEKMYADKKYLHNVNEQRVAKKMLVVLTPCCYVLGFTVTYNENGVFVSKVDENGNAFQKLFPGDKILMLDKIDLTKMEPWQAYKTVLIQGPETESFYITRY</sequence>
<proteinExistence type="predicted"/>